<dbReference type="PANTHER" id="PTHR47495">
    <property type="entry name" value="ALDEHYDE DEHYDROGENASE"/>
    <property type="match status" value="1"/>
</dbReference>
<dbReference type="InterPro" id="IPR012368">
    <property type="entry name" value="OxRdtase_Mopterin-bd_su_IorB"/>
</dbReference>
<sequence>MLQCQVISVDAAHTQEYEKPYNWLQANWINKKMKNTLKRRNFIKLTVSASGALVIGVHLQSCMPKKKIPEVYEFSPLIKIDTDGWVSLIAKNPEIGQGIKTALPMILAEELGANWNKVKVVQADYNKVYDEQWAGGSYAIILNWDLMRTAGAMVRQVLVRAASQKMNLPIEELTAKNSNIVHVKSGDSLPFEKLIVEASQIPLPEEVEFKSMDSFEIVGKSIPQVDLDKVVSGGVEYAIDVKLPEMVYATVLKNPVFEGGITSYEDNEARLVNGVVDIIELNNAAYGGRLIAPNSPNFVNGIAVIGKSTWATFKAVKKLKVVWDNSSSRKENTDEIFVRFHDQLSNTSIERKDGDIKKAKRSAALNYEAVYEVPFLAHATMEPMNCTVDFRDDFCEVWAPTQNPEALQEGLMKLFGLKPEQIKIHLPRIGGGFGRRYYVDYAMDAAILSQKTGKPVKLTWTREEDIRHDWYRPGSVQKIAASLDKEGMVIGWQHILANASRKTSLGREGGPAGTEIDEYDFPAGFVPNLQFEYGHVLSDVPLGQWRAVAASANAFAVHCFLDELAFINKMDPIDYFLEFLGPKRMVPVVGDYEFDVERLITVVEKVRQNSNWDTALPKGQGRGFAARKGAGSFIAEVVTIDTDENGKVKILRVDAAVDCGIVVNPSGAKAQVEGGILEGLCAALYGEITVKDGATVQSNFHDYQWMRMGEMPEINVEFIKNELPPRGLGEPPLPPAIPALANAIYAATGKRIRKLPIVNHLVD</sequence>
<dbReference type="Gene3D" id="3.90.1170.50">
    <property type="entry name" value="Aldehyde oxidase/xanthine dehydrogenase, a/b hammerhead"/>
    <property type="match status" value="1"/>
</dbReference>
<reference evidence="2 3" key="1">
    <citation type="submission" date="2018-05" db="EMBL/GenBank/DDBJ databases">
        <title>Complete genome sequence of Flagellimonas aquimarina ECD12 isolated from seaweed Ecklonia cava.</title>
        <authorList>
            <person name="Choi S."/>
            <person name="Seong C."/>
        </authorList>
    </citation>
    <scope>NUCLEOTIDE SEQUENCE [LARGE SCALE GENOMIC DNA]</scope>
    <source>
        <strain evidence="2 3">ECD12</strain>
    </source>
</reference>
<dbReference type="PIRSF" id="PIRSF036389">
    <property type="entry name" value="IOR_B"/>
    <property type="match status" value="1"/>
</dbReference>
<dbReference type="OrthoDB" id="9767994at2"/>
<protein>
    <submittedName>
        <fullName evidence="2">Xanthine dehydrogenase family protein molybdopterin-binding subunit</fullName>
    </submittedName>
</protein>
<dbReference type="Proteomes" id="UP000245762">
    <property type="component" value="Unassembled WGS sequence"/>
</dbReference>
<dbReference type="InterPro" id="IPR046867">
    <property type="entry name" value="AldOxase/xan_DH_MoCoBD2"/>
</dbReference>
<feature type="domain" description="Aldehyde oxidase/xanthine dehydrogenase a/b hammerhead" evidence="1">
    <location>
        <begin position="232"/>
        <end position="327"/>
    </location>
</feature>
<keyword evidence="3" id="KW-1185">Reference proteome</keyword>
<dbReference type="Pfam" id="PF20256">
    <property type="entry name" value="MoCoBD_2"/>
    <property type="match status" value="2"/>
</dbReference>
<dbReference type="InterPro" id="IPR000674">
    <property type="entry name" value="Ald_Oxase/Xan_DH_a/b"/>
</dbReference>
<dbReference type="SUPFAM" id="SSF54665">
    <property type="entry name" value="CO dehydrogenase molybdoprotein N-domain-like"/>
    <property type="match status" value="1"/>
</dbReference>
<organism evidence="2 3">
    <name type="scientific">Flagellimonas aquimarina</name>
    <dbReference type="NCBI Taxonomy" id="2201895"/>
    <lineage>
        <taxon>Bacteria</taxon>
        <taxon>Pseudomonadati</taxon>
        <taxon>Bacteroidota</taxon>
        <taxon>Flavobacteriia</taxon>
        <taxon>Flavobacteriales</taxon>
        <taxon>Flavobacteriaceae</taxon>
        <taxon>Flagellimonas</taxon>
    </lineage>
</organism>
<gene>
    <name evidence="2" type="ORF">DKG77_01685</name>
</gene>
<comment type="caution">
    <text evidence="2">The sequence shown here is derived from an EMBL/GenBank/DDBJ whole genome shotgun (WGS) entry which is preliminary data.</text>
</comment>
<dbReference type="PANTHER" id="PTHR47495:SF2">
    <property type="entry name" value="ALDEHYDE DEHYDROGENASE"/>
    <property type="match status" value="1"/>
</dbReference>
<dbReference type="InterPro" id="IPR037165">
    <property type="entry name" value="AldOxase/xan_DH_Mopterin-bd_sf"/>
</dbReference>
<dbReference type="SUPFAM" id="SSF56003">
    <property type="entry name" value="Molybdenum cofactor-binding domain"/>
    <property type="match status" value="2"/>
</dbReference>
<evidence type="ECO:0000313" key="2">
    <source>
        <dbReference type="EMBL" id="PWL39572.1"/>
    </source>
</evidence>
<evidence type="ECO:0000313" key="3">
    <source>
        <dbReference type="Proteomes" id="UP000245762"/>
    </source>
</evidence>
<proteinExistence type="predicted"/>
<dbReference type="GO" id="GO:0016491">
    <property type="term" value="F:oxidoreductase activity"/>
    <property type="evidence" value="ECO:0007669"/>
    <property type="project" value="InterPro"/>
</dbReference>
<dbReference type="AlphaFoldDB" id="A0A316KZD4"/>
<name>A0A316KZD4_9FLAO</name>
<dbReference type="InterPro" id="IPR052516">
    <property type="entry name" value="N-heterocyclic_Hydroxylase"/>
</dbReference>
<accession>A0A316KZD4</accession>
<dbReference type="Pfam" id="PF02738">
    <property type="entry name" value="MoCoBD_1"/>
    <property type="match status" value="1"/>
</dbReference>
<dbReference type="Gene3D" id="3.30.365.10">
    <property type="entry name" value="Aldehyde oxidase/xanthine dehydrogenase, molybdopterin binding domain"/>
    <property type="match status" value="4"/>
</dbReference>
<dbReference type="EMBL" id="QGEG01000001">
    <property type="protein sequence ID" value="PWL39572.1"/>
    <property type="molecule type" value="Genomic_DNA"/>
</dbReference>
<dbReference type="InterPro" id="IPR008274">
    <property type="entry name" value="AldOxase/xan_DH_MoCoBD1"/>
</dbReference>
<dbReference type="InterPro" id="IPR036856">
    <property type="entry name" value="Ald_Oxase/Xan_DH_a/b_sf"/>
</dbReference>
<dbReference type="SMART" id="SM01008">
    <property type="entry name" value="Ald_Xan_dh_C"/>
    <property type="match status" value="1"/>
</dbReference>
<evidence type="ECO:0000259" key="1">
    <source>
        <dbReference type="SMART" id="SM01008"/>
    </source>
</evidence>